<organism evidence="1 2">
    <name type="scientific">Spiromyces aspiralis</name>
    <dbReference type="NCBI Taxonomy" id="68401"/>
    <lineage>
        <taxon>Eukaryota</taxon>
        <taxon>Fungi</taxon>
        <taxon>Fungi incertae sedis</taxon>
        <taxon>Zoopagomycota</taxon>
        <taxon>Kickxellomycotina</taxon>
        <taxon>Kickxellomycetes</taxon>
        <taxon>Kickxellales</taxon>
        <taxon>Kickxellaceae</taxon>
        <taxon>Spiromyces</taxon>
    </lineage>
</organism>
<dbReference type="EMBL" id="JAMZIH010007636">
    <property type="protein sequence ID" value="KAJ1672920.1"/>
    <property type="molecule type" value="Genomic_DNA"/>
</dbReference>
<keyword evidence="2" id="KW-1185">Reference proteome</keyword>
<gene>
    <name evidence="1" type="ORF">EV182_006232</name>
</gene>
<feature type="non-terminal residue" evidence="1">
    <location>
        <position position="1"/>
    </location>
</feature>
<reference evidence="1" key="1">
    <citation type="submission" date="2022-06" db="EMBL/GenBank/DDBJ databases">
        <title>Phylogenomic reconstructions and comparative analyses of Kickxellomycotina fungi.</title>
        <authorList>
            <person name="Reynolds N.K."/>
            <person name="Stajich J.E."/>
            <person name="Barry K."/>
            <person name="Grigoriev I.V."/>
            <person name="Crous P."/>
            <person name="Smith M.E."/>
        </authorList>
    </citation>
    <scope>NUCLEOTIDE SEQUENCE</scope>
    <source>
        <strain evidence="1">RSA 2271</strain>
    </source>
</reference>
<protein>
    <submittedName>
        <fullName evidence="1">Uncharacterized protein</fullName>
    </submittedName>
</protein>
<proteinExistence type="predicted"/>
<name>A0ACC1H8Z5_9FUNG</name>
<comment type="caution">
    <text evidence="1">The sequence shown here is derived from an EMBL/GenBank/DDBJ whole genome shotgun (WGS) entry which is preliminary data.</text>
</comment>
<dbReference type="Proteomes" id="UP001145114">
    <property type="component" value="Unassembled WGS sequence"/>
</dbReference>
<sequence>CGILHRDISTNNILIVRPESDRVRGMLIDFDCAVDTEDSEGEARTEVIGTPPFMSVLNLEDSPGERTALDDWESLLYVVCWLGTYGINKHTRRKEDGGKPEKLFIREWRYGSFDEIASKKRMYLDSSVAFRNNILASFNPNMEHRTMLARLASDLRRTLVERKEPGCWGSFKRPEEDESSSDLELSDGDEDLVDPFERRIEHCKTISAELLGVLERHAEKAEKLIEALQKQQQPQEQQQQQQQQQQQEQQSWQGRLRRRRGRGAQ</sequence>
<evidence type="ECO:0000313" key="1">
    <source>
        <dbReference type="EMBL" id="KAJ1672920.1"/>
    </source>
</evidence>
<accession>A0ACC1H8Z5</accession>
<evidence type="ECO:0000313" key="2">
    <source>
        <dbReference type="Proteomes" id="UP001145114"/>
    </source>
</evidence>